<dbReference type="AlphaFoldDB" id="A0A1M6E5G5"/>
<organism evidence="2 3">
    <name type="scientific">Bacteroides stercorirosoris</name>
    <dbReference type="NCBI Taxonomy" id="871324"/>
    <lineage>
        <taxon>Bacteria</taxon>
        <taxon>Pseudomonadati</taxon>
        <taxon>Bacteroidota</taxon>
        <taxon>Bacteroidia</taxon>
        <taxon>Bacteroidales</taxon>
        <taxon>Bacteroidaceae</taxon>
        <taxon>Bacteroides</taxon>
    </lineage>
</organism>
<evidence type="ECO:0000313" key="3">
    <source>
        <dbReference type="Proteomes" id="UP000184192"/>
    </source>
</evidence>
<proteinExistence type="predicted"/>
<dbReference type="InterPro" id="IPR032558">
    <property type="entry name" value="DUF4934"/>
</dbReference>
<gene>
    <name evidence="2" type="ORF">SAMN05444350_108106</name>
</gene>
<dbReference type="Pfam" id="PF16288">
    <property type="entry name" value="DUF4934"/>
    <property type="match status" value="1"/>
</dbReference>
<dbReference type="PROSITE" id="PS51257">
    <property type="entry name" value="PROKAR_LIPOPROTEIN"/>
    <property type="match status" value="1"/>
</dbReference>
<dbReference type="eggNOG" id="COG3391">
    <property type="taxonomic scope" value="Bacteria"/>
</dbReference>
<dbReference type="RefSeq" id="WP_025834205.1">
    <property type="nucleotide sequence ID" value="NZ_FQZN01000008.1"/>
</dbReference>
<sequence length="409" mass="45113">MKKEWLYAVGLVCLTAACTGTPQSSTTELCSIDVAGAMEKPAELKLSELGSDVRYVSLETTDSCLVGGNPDILLLDEEIVVFSRQTCLVFDKESGKFLSKVGHLGDDPEAYSTAAPTYNDANGLLYFMRRPGKLQKYDLQGNYRGSVTIPTPPDSPSDFCFTDSSIIGHYANIVGDNGRALLLFNEAGEQIDTVPSLLPVLPDRGIDDINSINVKRQGNAGIILTTFQSGDASASIAGIPFLWKSDNEIRYKESFNDTIYTVEGNTLTPYIAFSTGKWHWGAEARTESKDNEKRLLVGCVFETDNTIFFQCIRGLYTDEPETFNGIYDRKTNITRMYAEKEGIKDDLNGFMAFRPKAYSAQGEYGMIVDAGKVMTWMEENPEAAENEKLSVLKELTDDSNPVVIITVPK</sequence>
<accession>A0A1M6E5G5</accession>
<name>A0A1M6E5G5_9BACE</name>
<protein>
    <recommendedName>
        <fullName evidence="1">DUF4934 domain-containing protein</fullName>
    </recommendedName>
</protein>
<evidence type="ECO:0000259" key="1">
    <source>
        <dbReference type="Pfam" id="PF16288"/>
    </source>
</evidence>
<evidence type="ECO:0000313" key="2">
    <source>
        <dbReference type="EMBL" id="SHI80518.1"/>
    </source>
</evidence>
<reference evidence="3" key="1">
    <citation type="submission" date="2016-11" db="EMBL/GenBank/DDBJ databases">
        <authorList>
            <person name="Varghese N."/>
            <person name="Submissions S."/>
        </authorList>
    </citation>
    <scope>NUCLEOTIDE SEQUENCE [LARGE SCALE GENOMIC DNA]</scope>
    <source>
        <strain evidence="3">DSM 26884</strain>
    </source>
</reference>
<dbReference type="GeneID" id="92711797"/>
<dbReference type="EMBL" id="FQZN01000008">
    <property type="protein sequence ID" value="SHI80518.1"/>
    <property type="molecule type" value="Genomic_DNA"/>
</dbReference>
<keyword evidence="3" id="KW-1185">Reference proteome</keyword>
<feature type="domain" description="DUF4934" evidence="1">
    <location>
        <begin position="44"/>
        <end position="143"/>
    </location>
</feature>
<dbReference type="Proteomes" id="UP000184192">
    <property type="component" value="Unassembled WGS sequence"/>
</dbReference>